<evidence type="ECO:0000313" key="3">
    <source>
        <dbReference type="Proteomes" id="UP000006591"/>
    </source>
</evidence>
<sequence length="552" mass="64059">MATGESQEASRREGRERDEHDASRRERERDHTHGRRPHSSSRSRRDDPSPRRRREDRRHHESDRSHRHRSRAEESAKAVDRDQKRDRPLQDAAQPDDPLRAETKPLDDARNGSPARHERSPRGTKRFPESRDARRPRSFFQRLGRLACVGGEGGGKGEKRKKKKKAQMATGESQEASRREGRERDEHDASRRERERDHTHGRRPHSSSRSRRDDPSPRRRREDRRHHESDRSHRHRSRAEESAKAVDRDQKRDRPLQDAAQPDDPLRAETKPLDDARNGSPARHERSPRGTKRFPESRDARRPRSFFQHDERGSAGQGSRCYYRQASDRGRQRDEKEHVGDREKNKDEGKAMQDEQQNDGESTWKHDGFFQLEEEAHPAKRRPPFNEMGMPLEGKESVLSVTEPDSRSHKHDQAGPTSAIGEERRNYHPRGFDRHEGPFVRPDGQGMRRGFSDHRNAGQRNGYDSWGRFAGRGRGRYRFNNSYDGRNSMHQAAGDQAEKWKHDLYEQTNRSPTPKTEEEQIAKIEALLALAPGLGEGNRLLHNVVPLANTVP</sequence>
<evidence type="ECO:0000256" key="1">
    <source>
        <dbReference type="SAM" id="MobiDB-lite"/>
    </source>
</evidence>
<feature type="compositionally biased region" description="Basic and acidic residues" evidence="1">
    <location>
        <begin position="421"/>
        <end position="438"/>
    </location>
</feature>
<reference evidence="2" key="1">
    <citation type="submission" date="2015-04" db="UniProtKB">
        <authorList>
            <consortium name="EnsemblPlants"/>
        </authorList>
    </citation>
    <scope>IDENTIFICATION</scope>
    <source>
        <strain evidence="2">SL10</strain>
    </source>
</reference>
<feature type="compositionally biased region" description="Basic and acidic residues" evidence="1">
    <location>
        <begin position="326"/>
        <end position="353"/>
    </location>
</feature>
<organism evidence="2">
    <name type="scientific">Oryza nivara</name>
    <name type="common">Indian wild rice</name>
    <name type="synonym">Oryza sativa f. spontanea</name>
    <dbReference type="NCBI Taxonomy" id="4536"/>
    <lineage>
        <taxon>Eukaryota</taxon>
        <taxon>Viridiplantae</taxon>
        <taxon>Streptophyta</taxon>
        <taxon>Embryophyta</taxon>
        <taxon>Tracheophyta</taxon>
        <taxon>Spermatophyta</taxon>
        <taxon>Magnoliopsida</taxon>
        <taxon>Liliopsida</taxon>
        <taxon>Poales</taxon>
        <taxon>Poaceae</taxon>
        <taxon>BOP clade</taxon>
        <taxon>Oryzoideae</taxon>
        <taxon>Oryzeae</taxon>
        <taxon>Oryzinae</taxon>
        <taxon>Oryza</taxon>
    </lineage>
</organism>
<dbReference type="Proteomes" id="UP000006591">
    <property type="component" value="Chromosome 3"/>
</dbReference>
<evidence type="ECO:0000313" key="2">
    <source>
        <dbReference type="EnsemblPlants" id="ONIVA03G07810.1"/>
    </source>
</evidence>
<protein>
    <submittedName>
        <fullName evidence="2">Uncharacterized protein</fullName>
    </submittedName>
</protein>
<keyword evidence="3" id="KW-1185">Reference proteome</keyword>
<feature type="compositionally biased region" description="Basic and acidic residues" evidence="1">
    <location>
        <begin position="404"/>
        <end position="413"/>
    </location>
</feature>
<feature type="compositionally biased region" description="Basic residues" evidence="1">
    <location>
        <begin position="32"/>
        <end position="42"/>
    </location>
</feature>
<feature type="compositionally biased region" description="Basic residues" evidence="1">
    <location>
        <begin position="199"/>
        <end position="209"/>
    </location>
</feature>
<dbReference type="STRING" id="4536.A0A0E0GIF4"/>
<feature type="compositionally biased region" description="Basic and acidic residues" evidence="1">
    <location>
        <begin position="362"/>
        <end position="378"/>
    </location>
</feature>
<dbReference type="PANTHER" id="PTHR36364:SF1">
    <property type="entry name" value="OS03G0203000 PROTEIN"/>
    <property type="match status" value="1"/>
</dbReference>
<dbReference type="Gramene" id="ONIVA03G07810.1">
    <property type="protein sequence ID" value="ONIVA03G07810.1"/>
    <property type="gene ID" value="ONIVA03G07810"/>
</dbReference>
<feature type="region of interest" description="Disordered" evidence="1">
    <location>
        <begin position="1"/>
        <end position="461"/>
    </location>
</feature>
<reference evidence="2" key="2">
    <citation type="submission" date="2018-04" db="EMBL/GenBank/DDBJ databases">
        <title>OnivRS2 (Oryza nivara Reference Sequence Version 2).</title>
        <authorList>
            <person name="Zhang J."/>
            <person name="Kudrna D."/>
            <person name="Lee S."/>
            <person name="Talag J."/>
            <person name="Rajasekar S."/>
            <person name="Welchert J."/>
            <person name="Hsing Y.-I."/>
            <person name="Wing R.A."/>
        </authorList>
    </citation>
    <scope>NUCLEOTIDE SEQUENCE [LARGE SCALE GENOMIC DNA]</scope>
    <source>
        <strain evidence="2">SL10</strain>
    </source>
</reference>
<feature type="compositionally biased region" description="Basic and acidic residues" evidence="1">
    <location>
        <begin position="71"/>
        <end position="89"/>
    </location>
</feature>
<dbReference type="EnsemblPlants" id="ONIVA03G07810.1">
    <property type="protein sequence ID" value="ONIVA03G07810.1"/>
    <property type="gene ID" value="ONIVA03G07810"/>
</dbReference>
<name>A0A0E0GIF4_ORYNI</name>
<feature type="compositionally biased region" description="Basic and acidic residues" evidence="1">
    <location>
        <begin position="8"/>
        <end position="31"/>
    </location>
</feature>
<feature type="compositionally biased region" description="Basic and acidic residues" evidence="1">
    <location>
        <begin position="175"/>
        <end position="198"/>
    </location>
</feature>
<dbReference type="PANTHER" id="PTHR36364">
    <property type="entry name" value="OS03G0203000 PROTEIN"/>
    <property type="match status" value="1"/>
</dbReference>
<feature type="compositionally biased region" description="Basic and acidic residues" evidence="1">
    <location>
        <begin position="264"/>
        <end position="313"/>
    </location>
</feature>
<dbReference type="eggNOG" id="ENOG502QTZY">
    <property type="taxonomic scope" value="Eukaryota"/>
</dbReference>
<proteinExistence type="predicted"/>
<dbReference type="OMA" id="NYHPRGF"/>
<feature type="compositionally biased region" description="Basic and acidic residues" evidence="1">
    <location>
        <begin position="97"/>
        <end position="135"/>
    </location>
</feature>
<dbReference type="AlphaFoldDB" id="A0A0E0GIF4"/>
<accession>A0A0E0GIF4</accession>
<feature type="compositionally biased region" description="Basic and acidic residues" evidence="1">
    <location>
        <begin position="238"/>
        <end position="256"/>
    </location>
</feature>